<proteinExistence type="predicted"/>
<keyword evidence="1" id="KW-0040">ANK repeat</keyword>
<dbReference type="EMBL" id="JBDFQZ010000004">
    <property type="protein sequence ID" value="KAK9735703.1"/>
    <property type="molecule type" value="Genomic_DNA"/>
</dbReference>
<sequence length="491" mass="55471">METDFCTMIGTLSWWSEQLAAINLRDDDIDDGVDQEELLGAAQADDEQSILSKNPWLIRIADPVGDNILHMSVRNGDIEIVYKLIAFMRKHGHKDLKKKAVKDQNVDGDTPLHVALRNGHTELAWHLFDAKQKAFFMSNNHGITPLQLSSEVRYIHEVTSLYGLGRCTISYYDVEIELMKRELRRMSSNVATHWNELCTAIEKGHEDVIETVLTRHGKNLLCWQDKQTWNILLRDAVRAGHVNQLVQFMVENGLTDAALLGNGEGDTALHMAVHNNRLNAAHCLIQMAPTAIYQVNHKGVSPLRKAIKSGYHDLVICMFQILCQSLLPACASEIVQHPKNATLAHLAIRVRNLGTLKLLTEHLPELVKATDQKGWRPLSYAANKGYLDEVTYLLTNFPESTEKNDKDGSYPIHKAVGGGHISIIEAFYKHCPQTLHHIDQKGRNVLHIAVRYGRDDIFTYLTKELKMDASFSNLKDNEGKTFMDYGKALKQ</sequence>
<protein>
    <submittedName>
        <fullName evidence="2">Uncharacterized protein</fullName>
    </submittedName>
</protein>
<evidence type="ECO:0000313" key="3">
    <source>
        <dbReference type="Proteomes" id="UP001443914"/>
    </source>
</evidence>
<comment type="caution">
    <text evidence="2">The sequence shown here is derived from an EMBL/GenBank/DDBJ whole genome shotgun (WGS) entry which is preliminary data.</text>
</comment>
<name>A0AAW1LPM8_SAPOF</name>
<dbReference type="Gene3D" id="1.25.40.20">
    <property type="entry name" value="Ankyrin repeat-containing domain"/>
    <property type="match status" value="3"/>
</dbReference>
<dbReference type="PANTHER" id="PTHR24121">
    <property type="entry name" value="NO MECHANORECEPTOR POTENTIAL C, ISOFORM D-RELATED"/>
    <property type="match status" value="1"/>
</dbReference>
<gene>
    <name evidence="2" type="ORF">RND81_04G221200</name>
</gene>
<dbReference type="InterPro" id="IPR036770">
    <property type="entry name" value="Ankyrin_rpt-contain_sf"/>
</dbReference>
<dbReference type="PANTHER" id="PTHR24121:SF22">
    <property type="entry name" value="PROTEIN ACCELERATED CELL DEATH 6-LIKE"/>
    <property type="match status" value="1"/>
</dbReference>
<dbReference type="PROSITE" id="PS50297">
    <property type="entry name" value="ANK_REP_REGION"/>
    <property type="match status" value="1"/>
</dbReference>
<dbReference type="SUPFAM" id="SSF48403">
    <property type="entry name" value="Ankyrin repeat"/>
    <property type="match status" value="2"/>
</dbReference>
<dbReference type="SMART" id="SM00248">
    <property type="entry name" value="ANK"/>
    <property type="match status" value="9"/>
</dbReference>
<dbReference type="Pfam" id="PF12796">
    <property type="entry name" value="Ank_2"/>
    <property type="match status" value="4"/>
</dbReference>
<organism evidence="2 3">
    <name type="scientific">Saponaria officinalis</name>
    <name type="common">Common soapwort</name>
    <name type="synonym">Lychnis saponaria</name>
    <dbReference type="NCBI Taxonomy" id="3572"/>
    <lineage>
        <taxon>Eukaryota</taxon>
        <taxon>Viridiplantae</taxon>
        <taxon>Streptophyta</taxon>
        <taxon>Embryophyta</taxon>
        <taxon>Tracheophyta</taxon>
        <taxon>Spermatophyta</taxon>
        <taxon>Magnoliopsida</taxon>
        <taxon>eudicotyledons</taxon>
        <taxon>Gunneridae</taxon>
        <taxon>Pentapetalae</taxon>
        <taxon>Caryophyllales</taxon>
        <taxon>Caryophyllaceae</taxon>
        <taxon>Caryophylleae</taxon>
        <taxon>Saponaria</taxon>
    </lineage>
</organism>
<dbReference type="InterPro" id="IPR002110">
    <property type="entry name" value="Ankyrin_rpt"/>
</dbReference>
<evidence type="ECO:0000256" key="1">
    <source>
        <dbReference type="PROSITE-ProRule" id="PRU00023"/>
    </source>
</evidence>
<feature type="repeat" description="ANK" evidence="1">
    <location>
        <begin position="107"/>
        <end position="129"/>
    </location>
</feature>
<dbReference type="PROSITE" id="PS50088">
    <property type="entry name" value="ANK_REPEAT"/>
    <property type="match status" value="1"/>
</dbReference>
<keyword evidence="3" id="KW-1185">Reference proteome</keyword>
<reference evidence="2" key="1">
    <citation type="submission" date="2024-03" db="EMBL/GenBank/DDBJ databases">
        <title>WGS assembly of Saponaria officinalis var. Norfolk2.</title>
        <authorList>
            <person name="Jenkins J."/>
            <person name="Shu S."/>
            <person name="Grimwood J."/>
            <person name="Barry K."/>
            <person name="Goodstein D."/>
            <person name="Schmutz J."/>
            <person name="Leebens-Mack J."/>
            <person name="Osbourn A."/>
        </authorList>
    </citation>
    <scope>NUCLEOTIDE SEQUENCE [LARGE SCALE GENOMIC DNA]</scope>
    <source>
        <strain evidence="2">JIC</strain>
    </source>
</reference>
<accession>A0AAW1LPM8</accession>
<dbReference type="Proteomes" id="UP001443914">
    <property type="component" value="Unassembled WGS sequence"/>
</dbReference>
<evidence type="ECO:0000313" key="2">
    <source>
        <dbReference type="EMBL" id="KAK9735703.1"/>
    </source>
</evidence>
<dbReference type="AlphaFoldDB" id="A0AAW1LPM8"/>